<dbReference type="AlphaFoldDB" id="A0AAW6SED3"/>
<dbReference type="EMBL" id="JAODZM010000077">
    <property type="protein sequence ID" value="MDH0198931.1"/>
    <property type="molecule type" value="Genomic_DNA"/>
</dbReference>
<evidence type="ECO:0000313" key="1">
    <source>
        <dbReference type="EMBL" id="MDH0198931.1"/>
    </source>
</evidence>
<dbReference type="RefSeq" id="WP_234355690.1">
    <property type="nucleotide sequence ID" value="NZ_CAIZTI010000024.1"/>
</dbReference>
<dbReference type="Gene3D" id="1.20.58.1090">
    <property type="entry name" value="Phage polarity suppression protein monomer"/>
    <property type="match status" value="1"/>
</dbReference>
<name>A0AAW6SED3_ENTCL</name>
<gene>
    <name evidence="1" type="ORF">N7383_25250</name>
</gene>
<proteinExistence type="predicted"/>
<evidence type="ECO:0000313" key="2">
    <source>
        <dbReference type="Proteomes" id="UP001158360"/>
    </source>
</evidence>
<protein>
    <submittedName>
        <fullName evidence="1">Uncharacterized protein</fullName>
    </submittedName>
</protein>
<accession>A0AAW6SED3</accession>
<organism evidence="1 2">
    <name type="scientific">Enterobacter cloacae</name>
    <dbReference type="NCBI Taxonomy" id="550"/>
    <lineage>
        <taxon>Bacteria</taxon>
        <taxon>Pseudomonadati</taxon>
        <taxon>Pseudomonadota</taxon>
        <taxon>Gammaproteobacteria</taxon>
        <taxon>Enterobacterales</taxon>
        <taxon>Enterobacteriaceae</taxon>
        <taxon>Enterobacter</taxon>
        <taxon>Enterobacter cloacae complex</taxon>
    </lineage>
</organism>
<reference evidence="1" key="1">
    <citation type="submission" date="2022-09" db="EMBL/GenBank/DDBJ databases">
        <title>Intensive care unit water sources are persistently colonized with multi-drug resistant bacteria and are the site of extensive horizontal gene transfer of antibiotic resistance genes.</title>
        <authorList>
            <person name="Diorio-Toth L."/>
        </authorList>
    </citation>
    <scope>NUCLEOTIDE SEQUENCE</scope>
    <source>
        <strain evidence="1">GD04139</strain>
    </source>
</reference>
<comment type="caution">
    <text evidence="1">The sequence shown here is derived from an EMBL/GenBank/DDBJ whole genome shotgun (WGS) entry which is preliminary data.</text>
</comment>
<dbReference type="Proteomes" id="UP001158360">
    <property type="component" value="Unassembled WGS sequence"/>
</dbReference>
<sequence length="111" mass="12841">MPILAGATGRKAKAYINCHHGLTEERIDELLRDFFIFHCAELSSLLRMKYRQFERNSSAHIPGIIEGINDADTLYREFILNLMLKWTNEIMPLRFRDDVMSLTGSAPIRLT</sequence>